<dbReference type="Proteomes" id="UP000662747">
    <property type="component" value="Chromosome"/>
</dbReference>
<dbReference type="RefSeq" id="WP_206725913.1">
    <property type="nucleotide sequence ID" value="NZ_CP071090.1"/>
</dbReference>
<dbReference type="EMBL" id="CP071090">
    <property type="protein sequence ID" value="QSQ24347.1"/>
    <property type="molecule type" value="Genomic_DNA"/>
</dbReference>
<protein>
    <submittedName>
        <fullName evidence="1">Uncharacterized protein</fullName>
    </submittedName>
</protein>
<dbReference type="InterPro" id="IPR013783">
    <property type="entry name" value="Ig-like_fold"/>
</dbReference>
<reference evidence="1 2" key="1">
    <citation type="submission" date="2021-02" db="EMBL/GenBank/DDBJ databases">
        <title>De Novo genome assembly of isolated myxobacteria.</title>
        <authorList>
            <person name="Stevens D.C."/>
        </authorList>
    </citation>
    <scope>NUCLEOTIDE SEQUENCE [LARGE SCALE GENOMIC DNA]</scope>
    <source>
        <strain evidence="2">SCPEA02</strain>
    </source>
</reference>
<dbReference type="Gene3D" id="2.60.40.10">
    <property type="entry name" value="Immunoglobulins"/>
    <property type="match status" value="1"/>
</dbReference>
<gene>
    <name evidence="1" type="ORF">JY651_05120</name>
</gene>
<name>A0ABX7NZI8_9BACT</name>
<dbReference type="SUPFAM" id="SSF49478">
    <property type="entry name" value="Cna protein B-type domain"/>
    <property type="match status" value="1"/>
</dbReference>
<accession>A0ABX7NZI8</accession>
<organism evidence="1 2">
    <name type="scientific">Pyxidicoccus parkwayensis</name>
    <dbReference type="NCBI Taxonomy" id="2813578"/>
    <lineage>
        <taxon>Bacteria</taxon>
        <taxon>Pseudomonadati</taxon>
        <taxon>Myxococcota</taxon>
        <taxon>Myxococcia</taxon>
        <taxon>Myxococcales</taxon>
        <taxon>Cystobacterineae</taxon>
        <taxon>Myxococcaceae</taxon>
        <taxon>Pyxidicoccus</taxon>
    </lineage>
</organism>
<evidence type="ECO:0000313" key="2">
    <source>
        <dbReference type="Proteomes" id="UP000662747"/>
    </source>
</evidence>
<keyword evidence="2" id="KW-1185">Reference proteome</keyword>
<sequence>MSHEESEAAVARCPIYDVHALEVVVTNRKGSPASGVAVALYRGGNVCRSRTRSDGCARFEGLAEGDYQYSLELFDRDLWSARGGVALDEQAARGERAPRWLVASERAEEATHEVAAGECLIQLAHEHGTTAEALWEHNASLHAEQRQPRMLVASEDTVRIPPPRQRRQDVRTGQRALAELDGVRDIELELLDEEGRPKALAEYFLSLVTTSGTALPQRTGKTDGAGVLREWIPADVAEGELLVRQGDGVRKRRLRFGLMAPATRPAGVRGRLANLGYAPGDADTTTAAALLAFRRDHALESADDETVRKRVVELARD</sequence>
<evidence type="ECO:0000313" key="1">
    <source>
        <dbReference type="EMBL" id="QSQ24347.1"/>
    </source>
</evidence>
<proteinExistence type="predicted"/>